<name>A0A367R8Z9_NOSPU</name>
<protein>
    <submittedName>
        <fullName evidence="1">Uncharacterized protein</fullName>
    </submittedName>
</protein>
<comment type="caution">
    <text evidence="1">The sequence shown here is derived from an EMBL/GenBank/DDBJ whole genome shotgun (WGS) entry which is preliminary data.</text>
</comment>
<reference evidence="1 2" key="1">
    <citation type="submission" date="2016-04" db="EMBL/GenBank/DDBJ databases">
        <authorList>
            <person name="Evans L.H."/>
            <person name="Alamgir A."/>
            <person name="Owens N."/>
            <person name="Weber N.D."/>
            <person name="Virtaneva K."/>
            <person name="Barbian K."/>
            <person name="Babar A."/>
            <person name="Rosenke K."/>
        </authorList>
    </citation>
    <scope>NUCLEOTIDE SEQUENCE [LARGE SCALE GENOMIC DNA]</scope>
    <source>
        <strain evidence="1">NIES-2108</strain>
    </source>
</reference>
<evidence type="ECO:0000313" key="1">
    <source>
        <dbReference type="EMBL" id="RCJ32599.1"/>
    </source>
</evidence>
<proteinExistence type="predicted"/>
<dbReference type="EMBL" id="LXQE01000164">
    <property type="protein sequence ID" value="RCJ32599.1"/>
    <property type="molecule type" value="Genomic_DNA"/>
</dbReference>
<gene>
    <name evidence="1" type="ORF">A6769_27375</name>
</gene>
<evidence type="ECO:0000313" key="2">
    <source>
        <dbReference type="Proteomes" id="UP000252085"/>
    </source>
</evidence>
<organism evidence="1 2">
    <name type="scientific">Nostoc punctiforme NIES-2108</name>
    <dbReference type="NCBI Taxonomy" id="1356359"/>
    <lineage>
        <taxon>Bacteria</taxon>
        <taxon>Bacillati</taxon>
        <taxon>Cyanobacteriota</taxon>
        <taxon>Cyanophyceae</taxon>
        <taxon>Nostocales</taxon>
        <taxon>Nostocaceae</taxon>
        <taxon>Nostoc</taxon>
    </lineage>
</organism>
<sequence>MFRTKGIIKDGIFAQKNTRVTGYGALRKLGTKQRRNALRSQGYTEPLLNQYCLAWECFYQTCTAVHGRISPTDAQWQAITKQYNRLKRQLPALTTANQNIDSETIKTWLDSICITAARRYLFPQVESLDIIN</sequence>
<dbReference type="AlphaFoldDB" id="A0A367R8Z9"/>
<dbReference type="Proteomes" id="UP000252085">
    <property type="component" value="Unassembled WGS sequence"/>
</dbReference>
<accession>A0A367R8Z9</accession>